<name>A0A820M954_9BILA</name>
<dbReference type="EMBL" id="CAJOAY010023966">
    <property type="protein sequence ID" value="CAF4370667.1"/>
    <property type="molecule type" value="Genomic_DNA"/>
</dbReference>
<gene>
    <name evidence="1" type="ORF">OKA104_LOCUS49818</name>
</gene>
<sequence length="196" mass="22417">LHFDALNSKEQTAVNIILADFYVYDSNPKARCHKIISQQGNEKQLLRMNLSLYNYPKKYQMTLVDVDCDLKLQLTKLNIIFLYKHVDLVLNIIDIWETKTSIQKPPSDPNQPSTVSKTMEKLQEQVLKLRLDATFNAPSILIPINSSSNEGLFIDLGQLLIQTKFSDDPTCLLVEEQVITVKNLLTSRVHLSKTNE</sequence>
<comment type="caution">
    <text evidence="1">The sequence shown here is derived from an EMBL/GenBank/DDBJ whole genome shotgun (WGS) entry which is preliminary data.</text>
</comment>
<proteinExistence type="predicted"/>
<dbReference type="AlphaFoldDB" id="A0A820M954"/>
<feature type="non-terminal residue" evidence="1">
    <location>
        <position position="1"/>
    </location>
</feature>
<reference evidence="1" key="1">
    <citation type="submission" date="2021-02" db="EMBL/GenBank/DDBJ databases">
        <authorList>
            <person name="Nowell W R."/>
        </authorList>
    </citation>
    <scope>NUCLEOTIDE SEQUENCE</scope>
</reference>
<feature type="non-terminal residue" evidence="1">
    <location>
        <position position="196"/>
    </location>
</feature>
<evidence type="ECO:0000313" key="2">
    <source>
        <dbReference type="Proteomes" id="UP000663881"/>
    </source>
</evidence>
<protein>
    <submittedName>
        <fullName evidence="1">Uncharacterized protein</fullName>
    </submittedName>
</protein>
<organism evidence="1 2">
    <name type="scientific">Adineta steineri</name>
    <dbReference type="NCBI Taxonomy" id="433720"/>
    <lineage>
        <taxon>Eukaryota</taxon>
        <taxon>Metazoa</taxon>
        <taxon>Spiralia</taxon>
        <taxon>Gnathifera</taxon>
        <taxon>Rotifera</taxon>
        <taxon>Eurotatoria</taxon>
        <taxon>Bdelloidea</taxon>
        <taxon>Adinetida</taxon>
        <taxon>Adinetidae</taxon>
        <taxon>Adineta</taxon>
    </lineage>
</organism>
<accession>A0A820M954</accession>
<evidence type="ECO:0000313" key="1">
    <source>
        <dbReference type="EMBL" id="CAF4370667.1"/>
    </source>
</evidence>
<dbReference type="Proteomes" id="UP000663881">
    <property type="component" value="Unassembled WGS sequence"/>
</dbReference>